<keyword evidence="3" id="KW-1185">Reference proteome</keyword>
<gene>
    <name evidence="2" type="ORF">DPMN_138281</name>
</gene>
<sequence length="166" mass="19720">MHMTIHTGERPYKKRDRTNSGGLKTHMMIHTGGGDRTTFNQRGGLKTHHDDNTEKRTMHTHMMMHNKRENRTNRHMTKIQERDIMHTHTILHSGERLYKCKRIFKFSGDLERHMMLHTEETLEKCDRSDTHDTYMREQKGAQPFRSEAPPCRSKTPPFPFNMSFSN</sequence>
<organism evidence="2 3">
    <name type="scientific">Dreissena polymorpha</name>
    <name type="common">Zebra mussel</name>
    <name type="synonym">Mytilus polymorpha</name>
    <dbReference type="NCBI Taxonomy" id="45954"/>
    <lineage>
        <taxon>Eukaryota</taxon>
        <taxon>Metazoa</taxon>
        <taxon>Spiralia</taxon>
        <taxon>Lophotrochozoa</taxon>
        <taxon>Mollusca</taxon>
        <taxon>Bivalvia</taxon>
        <taxon>Autobranchia</taxon>
        <taxon>Heteroconchia</taxon>
        <taxon>Euheterodonta</taxon>
        <taxon>Imparidentia</taxon>
        <taxon>Neoheterodontei</taxon>
        <taxon>Myida</taxon>
        <taxon>Dreissenoidea</taxon>
        <taxon>Dreissenidae</taxon>
        <taxon>Dreissena</taxon>
    </lineage>
</organism>
<feature type="region of interest" description="Disordered" evidence="1">
    <location>
        <begin position="140"/>
        <end position="166"/>
    </location>
</feature>
<evidence type="ECO:0000256" key="1">
    <source>
        <dbReference type="SAM" id="MobiDB-lite"/>
    </source>
</evidence>
<dbReference type="Proteomes" id="UP000828390">
    <property type="component" value="Unassembled WGS sequence"/>
</dbReference>
<evidence type="ECO:0000313" key="3">
    <source>
        <dbReference type="Proteomes" id="UP000828390"/>
    </source>
</evidence>
<dbReference type="Gene3D" id="3.30.160.60">
    <property type="entry name" value="Classic Zinc Finger"/>
    <property type="match status" value="1"/>
</dbReference>
<accession>A0A9D4JH50</accession>
<dbReference type="EMBL" id="JAIWYP010000006">
    <property type="protein sequence ID" value="KAH3809899.1"/>
    <property type="molecule type" value="Genomic_DNA"/>
</dbReference>
<feature type="region of interest" description="Disordered" evidence="1">
    <location>
        <begin position="1"/>
        <end position="53"/>
    </location>
</feature>
<proteinExistence type="predicted"/>
<reference evidence="2" key="1">
    <citation type="journal article" date="2019" name="bioRxiv">
        <title>The Genome of the Zebra Mussel, Dreissena polymorpha: A Resource for Invasive Species Research.</title>
        <authorList>
            <person name="McCartney M.A."/>
            <person name="Auch B."/>
            <person name="Kono T."/>
            <person name="Mallez S."/>
            <person name="Zhang Y."/>
            <person name="Obille A."/>
            <person name="Becker A."/>
            <person name="Abrahante J.E."/>
            <person name="Garbe J."/>
            <person name="Badalamenti J.P."/>
            <person name="Herman A."/>
            <person name="Mangelson H."/>
            <person name="Liachko I."/>
            <person name="Sullivan S."/>
            <person name="Sone E.D."/>
            <person name="Koren S."/>
            <person name="Silverstein K.A.T."/>
            <person name="Beckman K.B."/>
            <person name="Gohl D.M."/>
        </authorList>
    </citation>
    <scope>NUCLEOTIDE SEQUENCE</scope>
    <source>
        <strain evidence="2">Duluth1</strain>
        <tissue evidence="2">Whole animal</tissue>
    </source>
</reference>
<name>A0A9D4JH50_DREPO</name>
<dbReference type="AlphaFoldDB" id="A0A9D4JH50"/>
<reference evidence="2" key="2">
    <citation type="submission" date="2020-11" db="EMBL/GenBank/DDBJ databases">
        <authorList>
            <person name="McCartney M.A."/>
            <person name="Auch B."/>
            <person name="Kono T."/>
            <person name="Mallez S."/>
            <person name="Becker A."/>
            <person name="Gohl D.M."/>
            <person name="Silverstein K.A.T."/>
            <person name="Koren S."/>
            <person name="Bechman K.B."/>
            <person name="Herman A."/>
            <person name="Abrahante J.E."/>
            <person name="Garbe J."/>
        </authorList>
    </citation>
    <scope>NUCLEOTIDE SEQUENCE</scope>
    <source>
        <strain evidence="2">Duluth1</strain>
        <tissue evidence="2">Whole animal</tissue>
    </source>
</reference>
<comment type="caution">
    <text evidence="2">The sequence shown here is derived from an EMBL/GenBank/DDBJ whole genome shotgun (WGS) entry which is preliminary data.</text>
</comment>
<evidence type="ECO:0000313" key="2">
    <source>
        <dbReference type="EMBL" id="KAH3809899.1"/>
    </source>
</evidence>
<protein>
    <submittedName>
        <fullName evidence="2">Uncharacterized protein</fullName>
    </submittedName>
</protein>
<dbReference type="SUPFAM" id="SSF57667">
    <property type="entry name" value="beta-beta-alpha zinc fingers"/>
    <property type="match status" value="1"/>
</dbReference>
<dbReference type="InterPro" id="IPR036236">
    <property type="entry name" value="Znf_C2H2_sf"/>
</dbReference>